<dbReference type="WBParaSite" id="nRc.2.0.1.t43857-RA">
    <property type="protein sequence ID" value="nRc.2.0.1.t43857-RA"/>
    <property type="gene ID" value="nRc.2.0.1.g43857"/>
</dbReference>
<name>A0A915KY33_ROMCU</name>
<protein>
    <submittedName>
        <fullName evidence="2">Uncharacterized protein</fullName>
    </submittedName>
</protein>
<sequence length="77" mass="9034">MKKKSRDSQWSFSRGQSGVSRVRVEGFTPPSYVHQWCIDKFENQKDEKMEESSQLLFYDVLDAKLGMDAKLGFFLQH</sequence>
<dbReference type="AlphaFoldDB" id="A0A915KY33"/>
<evidence type="ECO:0000313" key="2">
    <source>
        <dbReference type="WBParaSite" id="nRc.2.0.1.t43857-RA"/>
    </source>
</evidence>
<accession>A0A915KY33</accession>
<proteinExistence type="predicted"/>
<organism evidence="1 2">
    <name type="scientific">Romanomermis culicivorax</name>
    <name type="common">Nematode worm</name>
    <dbReference type="NCBI Taxonomy" id="13658"/>
    <lineage>
        <taxon>Eukaryota</taxon>
        <taxon>Metazoa</taxon>
        <taxon>Ecdysozoa</taxon>
        <taxon>Nematoda</taxon>
        <taxon>Enoplea</taxon>
        <taxon>Dorylaimia</taxon>
        <taxon>Mermithida</taxon>
        <taxon>Mermithoidea</taxon>
        <taxon>Mermithidae</taxon>
        <taxon>Romanomermis</taxon>
    </lineage>
</organism>
<evidence type="ECO:0000313" key="1">
    <source>
        <dbReference type="Proteomes" id="UP000887565"/>
    </source>
</evidence>
<keyword evidence="1" id="KW-1185">Reference proteome</keyword>
<reference evidence="2" key="1">
    <citation type="submission" date="2022-11" db="UniProtKB">
        <authorList>
            <consortium name="WormBaseParasite"/>
        </authorList>
    </citation>
    <scope>IDENTIFICATION</scope>
</reference>
<dbReference type="Proteomes" id="UP000887565">
    <property type="component" value="Unplaced"/>
</dbReference>